<keyword evidence="7" id="KW-1185">Reference proteome</keyword>
<dbReference type="PANTHER" id="PTHR33400">
    <property type="entry name" value="ZINC FINGER CCCH DOMAIN-CONTAINING PROTEIN 6-RELATED"/>
    <property type="match status" value="1"/>
</dbReference>
<name>A0A2P5C7X4_PARAD</name>
<feature type="region of interest" description="Disordered" evidence="4">
    <location>
        <begin position="687"/>
        <end position="742"/>
    </location>
</feature>
<protein>
    <submittedName>
        <fullName evidence="6">Octamer-binding transcription factor</fullName>
    </submittedName>
</protein>
<keyword evidence="2 3" id="KW-0238">DNA-binding</keyword>
<feature type="compositionally biased region" description="Polar residues" evidence="4">
    <location>
        <begin position="456"/>
        <end position="466"/>
    </location>
</feature>
<dbReference type="Gene3D" id="1.10.10.60">
    <property type="entry name" value="Homeodomain-like"/>
    <property type="match status" value="1"/>
</dbReference>
<evidence type="ECO:0000256" key="3">
    <source>
        <dbReference type="PROSITE-ProRule" id="PRU00108"/>
    </source>
</evidence>
<evidence type="ECO:0000256" key="2">
    <source>
        <dbReference type="ARBA" id="ARBA00023125"/>
    </source>
</evidence>
<feature type="region of interest" description="Disordered" evidence="4">
    <location>
        <begin position="872"/>
        <end position="998"/>
    </location>
</feature>
<feature type="compositionally biased region" description="Low complexity" evidence="4">
    <location>
        <begin position="941"/>
        <end position="950"/>
    </location>
</feature>
<dbReference type="InterPro" id="IPR001356">
    <property type="entry name" value="HD"/>
</dbReference>
<organism evidence="6 7">
    <name type="scientific">Parasponia andersonii</name>
    <name type="common">Sponia andersonii</name>
    <dbReference type="NCBI Taxonomy" id="3476"/>
    <lineage>
        <taxon>Eukaryota</taxon>
        <taxon>Viridiplantae</taxon>
        <taxon>Streptophyta</taxon>
        <taxon>Embryophyta</taxon>
        <taxon>Tracheophyta</taxon>
        <taxon>Spermatophyta</taxon>
        <taxon>Magnoliopsida</taxon>
        <taxon>eudicotyledons</taxon>
        <taxon>Gunneridae</taxon>
        <taxon>Pentapetalae</taxon>
        <taxon>rosids</taxon>
        <taxon>fabids</taxon>
        <taxon>Rosales</taxon>
        <taxon>Cannabaceae</taxon>
        <taxon>Parasponia</taxon>
    </lineage>
</organism>
<proteinExistence type="predicted"/>
<dbReference type="PROSITE" id="PS50071">
    <property type="entry name" value="HOMEOBOX_2"/>
    <property type="match status" value="1"/>
</dbReference>
<reference evidence="7" key="1">
    <citation type="submission" date="2016-06" db="EMBL/GenBank/DDBJ databases">
        <title>Parallel loss of symbiosis genes in relatives of nitrogen-fixing non-legume Parasponia.</title>
        <authorList>
            <person name="Van Velzen R."/>
            <person name="Holmer R."/>
            <person name="Bu F."/>
            <person name="Rutten L."/>
            <person name="Van Zeijl A."/>
            <person name="Liu W."/>
            <person name="Santuari L."/>
            <person name="Cao Q."/>
            <person name="Sharma T."/>
            <person name="Shen D."/>
            <person name="Roswanjaya Y."/>
            <person name="Wardhani T."/>
            <person name="Kalhor M.S."/>
            <person name="Jansen J."/>
            <person name="Van den Hoogen J."/>
            <person name="Gungor B."/>
            <person name="Hartog M."/>
            <person name="Hontelez J."/>
            <person name="Verver J."/>
            <person name="Yang W.-C."/>
            <person name="Schijlen E."/>
            <person name="Repin R."/>
            <person name="Schilthuizen M."/>
            <person name="Schranz E."/>
            <person name="Heidstra R."/>
            <person name="Miyata K."/>
            <person name="Fedorova E."/>
            <person name="Kohlen W."/>
            <person name="Bisseling T."/>
            <person name="Smit S."/>
            <person name="Geurts R."/>
        </authorList>
    </citation>
    <scope>NUCLEOTIDE SEQUENCE [LARGE SCALE GENOMIC DNA]</scope>
    <source>
        <strain evidence="7">cv. WU1-14</strain>
    </source>
</reference>
<keyword evidence="3" id="KW-0539">Nucleus</keyword>
<feature type="compositionally biased region" description="Basic residues" evidence="4">
    <location>
        <begin position="988"/>
        <end position="998"/>
    </location>
</feature>
<dbReference type="GO" id="GO:0005634">
    <property type="term" value="C:nucleus"/>
    <property type="evidence" value="ECO:0007669"/>
    <property type="project" value="UniProtKB-SubCell"/>
</dbReference>
<dbReference type="SUPFAM" id="SSF46689">
    <property type="entry name" value="Homeodomain-like"/>
    <property type="match status" value="1"/>
</dbReference>
<comment type="caution">
    <text evidence="6">The sequence shown here is derived from an EMBL/GenBank/DDBJ whole genome shotgun (WGS) entry which is preliminary data.</text>
</comment>
<dbReference type="SMART" id="SM00389">
    <property type="entry name" value="HOX"/>
    <property type="match status" value="1"/>
</dbReference>
<keyword evidence="3" id="KW-0371">Homeobox</keyword>
<sequence length="998" mass="110603">MKVLKELQIGSSAESLHKSLDSQRELFHSQIDQLQRIVVTQCKLTGANPLSQEMAAGALSVKIGKRPRDLLNPKAVKYMQSVFSIKDTVSKKESREISALYGVTVTQVREFFASQRTRVRRLVRSSREKSTRTIQCRELPDGAPTSSNTLLPIDPVPLNTIGPTTVEQTPSCSTNDYVLAGIDDLDKQFVENIFGLMRKEETFTGQVKLMEWILRIQNSAVLSWFLGKGGMMILATWLSQAAIEEQTSVLLVVLNVLCHLPLHKALPVHMSAILQSVNRLRFYRTSDISNRARVLLSKWSKLLARSQAMKKPNGVKSSSNVQQHLSDVIGDDSWQSSVDTPENILEIPENFRKSEPIQSLKLLPASSDDSNKKNILGLSSSQFRERRKVQLVEQPGQRAAGRSPQATRAAPLNQGRPMSADDIQKAKMRAQFMQSKYGRANSSSENKEVKTEGLNKPSTSQVSTLSTASKVLVRHNLEEHKKPTTLPLKVPNTTEASLGLKPIIDLEESLREKCRRVQISWQTPPEVKLNNQWRVGAGENSKEVEFQKNRNRREKETIYQLLQEIPLNPKEPWDREMDYDDTLTLEIPTEQLPDADSGGGAAETQVAPNHGVNNDVAQDAASQRANGSVLLAPVTSQTGNASTAEPDLELLAVLLKNPELVFALTSGQAANLSSEETVKLLDMIKAGDTSSNNGLNRQVEEKVEVSLPSPTPSSNPGTSGWRPEAVRNPFSRVPLPNRLADNPPAVAATRSVLPVQMSTAHVAPAVPPYSLPQVTSMVPEKYTSLGSSLHQIPLTSPSSVQTDLPPATGPLYNLHAQAASSLRLETATNITPPAPMSNNTFNIEERRHVSFSPTPLPVPSQLQMHQHLLHQQQQFFSEPSLSTPAYSKQIGKPSHEPDSWRPRQSLPSSNYNPLLNQNNGYNHASVGGSDYVEEGEFESWSPNNSPSRNPEYGSGRSFAEPRMNAGRGYRPDQSRVRSSPGYRDLNRHGNRRWRDRRR</sequence>
<evidence type="ECO:0000259" key="5">
    <source>
        <dbReference type="PROSITE" id="PS50071"/>
    </source>
</evidence>
<evidence type="ECO:0000313" key="7">
    <source>
        <dbReference type="Proteomes" id="UP000237105"/>
    </source>
</evidence>
<dbReference type="AlphaFoldDB" id="A0A2P5C7X4"/>
<dbReference type="EMBL" id="JXTB01000162">
    <property type="protein sequence ID" value="PON57152.1"/>
    <property type="molecule type" value="Genomic_DNA"/>
</dbReference>
<dbReference type="InterPro" id="IPR035441">
    <property type="entry name" value="TFIIS/LEDGF_dom_sf"/>
</dbReference>
<feature type="region of interest" description="Disordered" evidence="4">
    <location>
        <begin position="436"/>
        <end position="466"/>
    </location>
</feature>
<dbReference type="GO" id="GO:0010228">
    <property type="term" value="P:vegetative to reproductive phase transition of meristem"/>
    <property type="evidence" value="ECO:0007669"/>
    <property type="project" value="TreeGrafter"/>
</dbReference>
<feature type="domain" description="Homeobox" evidence="5">
    <location>
        <begin position="62"/>
        <end position="122"/>
    </location>
</feature>
<feature type="compositionally biased region" description="Polar residues" evidence="4">
    <location>
        <begin position="875"/>
        <end position="886"/>
    </location>
</feature>
<evidence type="ECO:0000256" key="4">
    <source>
        <dbReference type="SAM" id="MobiDB-lite"/>
    </source>
</evidence>
<accession>A0A2P5C7X4</accession>
<feature type="region of interest" description="Disordered" evidence="4">
    <location>
        <begin position="391"/>
        <end position="418"/>
    </location>
</feature>
<feature type="compositionally biased region" description="Polar residues" evidence="4">
    <location>
        <begin position="905"/>
        <end position="922"/>
    </location>
</feature>
<feature type="DNA-binding region" description="Homeobox" evidence="3">
    <location>
        <begin position="64"/>
        <end position="123"/>
    </location>
</feature>
<evidence type="ECO:0000313" key="6">
    <source>
        <dbReference type="EMBL" id="PON57152.1"/>
    </source>
</evidence>
<dbReference type="SUPFAM" id="SSF47676">
    <property type="entry name" value="Conserved domain common to transcription factors TFIIS, elongin A, CRSP70"/>
    <property type="match status" value="1"/>
</dbReference>
<gene>
    <name evidence="6" type="ORF">PanWU01x14_175660</name>
</gene>
<dbReference type="OrthoDB" id="1920276at2759"/>
<dbReference type="PANTHER" id="PTHR33400:SF6">
    <property type="entry name" value="HOMEOBOX PROTEIN LUMINIDEPENDENS"/>
    <property type="match status" value="1"/>
</dbReference>
<dbReference type="STRING" id="3476.A0A2P5C7X4"/>
<dbReference type="Proteomes" id="UP000237105">
    <property type="component" value="Unassembled WGS sequence"/>
</dbReference>
<dbReference type="InterPro" id="IPR009057">
    <property type="entry name" value="Homeodomain-like_sf"/>
</dbReference>
<comment type="subcellular location">
    <subcellularLocation>
        <location evidence="1 3">Nucleus</location>
    </subcellularLocation>
</comment>
<evidence type="ECO:0000256" key="1">
    <source>
        <dbReference type="ARBA" id="ARBA00004123"/>
    </source>
</evidence>
<dbReference type="GO" id="GO:0003677">
    <property type="term" value="F:DNA binding"/>
    <property type="evidence" value="ECO:0007669"/>
    <property type="project" value="UniProtKB-UniRule"/>
</dbReference>